<accession>A0A2U9QGU8</accession>
<reference evidence="1" key="1">
    <citation type="submission" date="2018-02" db="EMBL/GenBank/DDBJ databases">
        <title>Fatal Ranavirus Infection in a Group of Captive Meller's Chameleons (Trioceros Melleri).</title>
        <authorList>
            <person name="Peiffer L.B."/>
            <person name="Sander S."/>
            <person name="Gabrielson K."/>
            <person name="Pessier A."/>
            <person name="Allender M.C."/>
            <person name="Waltzek T.B."/>
            <person name="Subramaniam K."/>
            <person name="Stilwell N.K."/>
            <person name="Adamovicz L."/>
            <person name="Bronson E."/>
            <person name="Mangus L."/>
        </authorList>
    </citation>
    <scope>NUCLEOTIDE SEQUENCE [LARGE SCALE GENOMIC DNA]</scope>
    <source>
        <strain evidence="1">TCA16001</strain>
    </source>
</reference>
<dbReference type="EMBL" id="MG953518">
    <property type="protein sequence ID" value="AWU46821.1"/>
    <property type="molecule type" value="Genomic_DNA"/>
</dbReference>
<evidence type="ECO:0000313" key="1">
    <source>
        <dbReference type="EMBL" id="AWU46821.1"/>
    </source>
</evidence>
<sequence>MWRWSNIYRIGTLSRYYCYAEHSKDTTMSIFSGGVLPNTPSLEKSLYYDAFPYGLTCKNS</sequence>
<gene>
    <name evidence="1" type="primary">ORF61</name>
</gene>
<organism evidence="1">
    <name type="scientific">Terrapene carolina carolina ranavirus</name>
    <dbReference type="NCBI Taxonomy" id="2219561"/>
    <lineage>
        <taxon>Viruses</taxon>
        <taxon>Varidnaviria</taxon>
        <taxon>Bamfordvirae</taxon>
        <taxon>Nucleocytoviricota</taxon>
        <taxon>Megaviricetes</taxon>
        <taxon>Pimascovirales</taxon>
        <taxon>Pimascovirales incertae sedis</taxon>
        <taxon>Iridoviridae</taxon>
        <taxon>Alphairidovirinae</taxon>
        <taxon>Ranavirus</taxon>
        <taxon>Ranavirus rana1</taxon>
    </lineage>
</organism>
<name>A0A2U9QGU8_9VIRU</name>
<protein>
    <submittedName>
        <fullName evidence="1">Uncharacterized protein</fullName>
    </submittedName>
</protein>
<proteinExistence type="predicted"/>
<dbReference type="Proteomes" id="UP000319141">
    <property type="component" value="Segment"/>
</dbReference>